<reference evidence="2" key="1">
    <citation type="submission" date="2023-05" db="EMBL/GenBank/DDBJ databases">
        <authorList>
            <person name="Zhang X."/>
        </authorList>
    </citation>
    <scope>NUCLEOTIDE SEQUENCE</scope>
    <source>
        <strain evidence="2">YF14B1</strain>
    </source>
</reference>
<protein>
    <submittedName>
        <fullName evidence="2">DUF4369 domain-containing protein</fullName>
    </submittedName>
</protein>
<evidence type="ECO:0000259" key="1">
    <source>
        <dbReference type="Pfam" id="PF14289"/>
    </source>
</evidence>
<dbReference type="AlphaFoldDB" id="A0AAE3QVR7"/>
<dbReference type="EMBL" id="JASJOS010000024">
    <property type="protein sequence ID" value="MDJ1485886.1"/>
    <property type="molecule type" value="Genomic_DNA"/>
</dbReference>
<organism evidence="2 3">
    <name type="scientific">Xanthocytophaga flava</name>
    <dbReference type="NCBI Taxonomy" id="3048013"/>
    <lineage>
        <taxon>Bacteria</taxon>
        <taxon>Pseudomonadati</taxon>
        <taxon>Bacteroidota</taxon>
        <taxon>Cytophagia</taxon>
        <taxon>Cytophagales</taxon>
        <taxon>Rhodocytophagaceae</taxon>
        <taxon>Xanthocytophaga</taxon>
    </lineage>
</organism>
<proteinExistence type="predicted"/>
<feature type="domain" description="DUF4369" evidence="1">
    <location>
        <begin position="37"/>
        <end position="129"/>
    </location>
</feature>
<dbReference type="Proteomes" id="UP001241110">
    <property type="component" value="Unassembled WGS sequence"/>
</dbReference>
<name>A0AAE3QVR7_9BACT</name>
<evidence type="ECO:0000313" key="2">
    <source>
        <dbReference type="EMBL" id="MDJ1485886.1"/>
    </source>
</evidence>
<comment type="caution">
    <text evidence="2">The sequence shown here is derived from an EMBL/GenBank/DDBJ whole genome shotgun (WGS) entry which is preliminary data.</text>
</comment>
<gene>
    <name evidence="2" type="ORF">QNI16_35725</name>
</gene>
<dbReference type="Pfam" id="PF14289">
    <property type="entry name" value="DUF4369"/>
    <property type="match status" value="1"/>
</dbReference>
<dbReference type="RefSeq" id="WP_313989033.1">
    <property type="nucleotide sequence ID" value="NZ_JASJOS010000024.1"/>
</dbReference>
<sequence length="236" mass="27238">MLLYCKTPYSKPVLWALFILVYLTVQAQSRKPSKPSYTLSGMLKNASNRKIYLREHSFFKNENRTDSTVADKNGRFVFRGSVHEPTYFLLQTSVNTSVVGFFMENTSLTLTGDANVIWEADIQGSREEDIRRMYDKAIASVDYASLEKQREDAIRRQDSLAIKQANQYEQTLLAQEKKLIWNLVQKYPYAASSINQLGGLIDGRTSQELHRADSLIRLYESSHVAHYEQVKFFKKN</sequence>
<dbReference type="InterPro" id="IPR025380">
    <property type="entry name" value="DUF4369"/>
</dbReference>
<evidence type="ECO:0000313" key="3">
    <source>
        <dbReference type="Proteomes" id="UP001241110"/>
    </source>
</evidence>
<accession>A0AAE3QVR7</accession>